<proteinExistence type="predicted"/>
<evidence type="ECO:0008006" key="2">
    <source>
        <dbReference type="Google" id="ProtNLM"/>
    </source>
</evidence>
<name>A0A7S0EVA2_9EUKA</name>
<dbReference type="Gene3D" id="3.40.390.70">
    <property type="match status" value="1"/>
</dbReference>
<organism evidence="1">
    <name type="scientific">Phaeocystis antarctica</name>
    <dbReference type="NCBI Taxonomy" id="33657"/>
    <lineage>
        <taxon>Eukaryota</taxon>
        <taxon>Haptista</taxon>
        <taxon>Haptophyta</taxon>
        <taxon>Prymnesiophyceae</taxon>
        <taxon>Phaeocystales</taxon>
        <taxon>Phaeocystaceae</taxon>
        <taxon>Phaeocystis</taxon>
    </lineage>
</organism>
<dbReference type="AlphaFoldDB" id="A0A7S0EVA2"/>
<dbReference type="EMBL" id="HBEP01022882">
    <property type="protein sequence ID" value="CAD8494246.1"/>
    <property type="molecule type" value="Transcribed_RNA"/>
</dbReference>
<reference evidence="1" key="1">
    <citation type="submission" date="2021-01" db="EMBL/GenBank/DDBJ databases">
        <authorList>
            <person name="Corre E."/>
            <person name="Pelletier E."/>
            <person name="Niang G."/>
            <person name="Scheremetjew M."/>
            <person name="Finn R."/>
            <person name="Kale V."/>
            <person name="Holt S."/>
            <person name="Cochrane G."/>
            <person name="Meng A."/>
            <person name="Brown T."/>
            <person name="Cohen L."/>
        </authorList>
    </citation>
    <scope>NUCLEOTIDE SEQUENCE</scope>
    <source>
        <strain evidence="1">CCMP1374</strain>
    </source>
</reference>
<protein>
    <recommendedName>
        <fullName evidence="2">WW domain-containing protein</fullName>
    </recommendedName>
</protein>
<accession>A0A7S0EVA2</accession>
<sequence>MRCVTRCFSCFDSVDDLDDYRDPRLSDGGQPRGPIQICTPTVASLAQLQPVQEMRQPRERDRAHRPRFDRIPDSPWLVQRSVEYGGKLFWTHEHTRETTWRQPLPRTCSLPADVQVHPGLRAQAVVADKAAFFGAPKDPNNPSARTGICGVPPGEAQLRRTCEAISLEHSFYPAIFLERIGLKRVLLCEELHYNGQRRRDVPDLGSGTLYIDVGDRPLRRKRHSFHHELWHMVDYHLLGNQFEAYDEDWCAYNPQGFSYGRGGKHMRSDSKSSQLASAPSTEFLNRYSTSSVAEDKAEIWATLMCYQHVLVAQGGASQVLSAKAELLQRRARQICEHLDEVWWVRVREEQLKQTDHWEAHSSEEPGKGQYWFNWVTGERRSSKPEGHH</sequence>
<evidence type="ECO:0000313" key="1">
    <source>
        <dbReference type="EMBL" id="CAD8494246.1"/>
    </source>
</evidence>
<gene>
    <name evidence="1" type="ORF">PANT1444_LOCUS12887</name>
</gene>